<dbReference type="AlphaFoldDB" id="A0A3T0E6P4"/>
<dbReference type="Pfam" id="PF01541">
    <property type="entry name" value="GIY-YIG"/>
    <property type="match status" value="1"/>
</dbReference>
<dbReference type="FunFam" id="3.40.1440.10:FF:000001">
    <property type="entry name" value="UvrABC system protein C"/>
    <property type="match status" value="1"/>
</dbReference>
<dbReference type="Pfam" id="PF22920">
    <property type="entry name" value="UvrC_RNaseH"/>
    <property type="match status" value="1"/>
</dbReference>
<dbReference type="InterPro" id="IPR036876">
    <property type="entry name" value="UVR_dom_sf"/>
</dbReference>
<dbReference type="SUPFAM" id="SSF46600">
    <property type="entry name" value="C-terminal UvrC-binding domain of UvrB"/>
    <property type="match status" value="1"/>
</dbReference>
<keyword evidence="1" id="KW-0228">DNA excision</keyword>
<dbReference type="InterPro" id="IPR038476">
    <property type="entry name" value="UvrC_RNase_H_dom_sf"/>
</dbReference>
<organism evidence="2 3">
    <name type="scientific">Glycocaulis alkaliphilus</name>
    <dbReference type="NCBI Taxonomy" id="1434191"/>
    <lineage>
        <taxon>Bacteria</taxon>
        <taxon>Pseudomonadati</taxon>
        <taxon>Pseudomonadota</taxon>
        <taxon>Alphaproteobacteria</taxon>
        <taxon>Maricaulales</taxon>
        <taxon>Maricaulaceae</taxon>
        <taxon>Glycocaulis</taxon>
    </lineage>
</organism>
<comment type="function">
    <text evidence="1">The UvrABC repair system catalyzes the recognition and processing of DNA lesions. UvrC both incises the 5' and 3' sides of the lesion. The N-terminal half is responsible for the 3' incision and the C-terminal half is responsible for the 5' incision.</text>
</comment>
<protein>
    <recommendedName>
        <fullName evidence="1">UvrABC system protein C</fullName>
        <shortName evidence="1">Protein UvrC</shortName>
    </recommendedName>
    <alternativeName>
        <fullName evidence="1">Excinuclease ABC subunit C</fullName>
    </alternativeName>
</protein>
<keyword evidence="1" id="KW-0742">SOS response</keyword>
<dbReference type="Proteomes" id="UP000286954">
    <property type="component" value="Chromosome"/>
</dbReference>
<name>A0A3T0E6P4_9PROT</name>
<dbReference type="NCBIfam" id="TIGR00194">
    <property type="entry name" value="uvrC"/>
    <property type="match status" value="1"/>
</dbReference>
<dbReference type="FunFam" id="3.30.420.340:FF:000001">
    <property type="entry name" value="UvrABC system protein C"/>
    <property type="match status" value="1"/>
</dbReference>
<sequence>MSAGADATRKTAYLSLMARAQKPRTPPADTPDAPGRASEASARSGPEVIADYVKRLPMKPGVYRMYGADGEVLYVGKARQLKSRVSNYAKSGGHNNRIALMIALTASMEFVVTATETEALLLEANLIKRLKPRFNIILRDDKSFPYILIRTDHASAQLTKHRGARKMKGDYFGPFASAGAVNHTLNTLQKAFLLRTCTDSVFEARSRPCMLYQIKRCAGPCVDLIAPERYEELVGEAREFLRGRSGALRERLQAEMEEAAEALDFERAARLRDRLRAIAAVTTSQGINPEGIEEADVIAVHQEGSKSCVQVFFFRAGQNWGNRAFYPRHDAEAGPEDVLGAFIAQFYEDKPAPALLLVSHEPEQGELLADALSLRAGHAVEIRKPRRGTKTQLVDQAMTNAREALGRTLAESKSQAQLLDGVARVFSLETRPDRIEVYDNSHIQGSNALGAMIVAGPEGLEKSQYRRFNMKGGDAATNDDFAMMAAMLRRRFSRLAKEREEGAPVPGLVLIDGGKGQLSAAMAVMEELGMSDIPLAAVAKGPDRNAGREDFYMPGRAPFRLPANDPVLYYLQRLRDEAHRFAITGHRAARSRAIKDNPLNDIAGIGASRRAALLKHFGSARAVSRANLADLEAVEGVSKALARKIYDHFHEQG</sequence>
<keyword evidence="1" id="KW-0227">DNA damage</keyword>
<dbReference type="InterPro" id="IPR004791">
    <property type="entry name" value="UvrC"/>
</dbReference>
<dbReference type="Pfam" id="PF14520">
    <property type="entry name" value="HHH_5"/>
    <property type="match status" value="1"/>
</dbReference>
<comment type="similarity">
    <text evidence="1">Belongs to the UvrC family.</text>
</comment>
<dbReference type="GO" id="GO:0006289">
    <property type="term" value="P:nucleotide-excision repair"/>
    <property type="evidence" value="ECO:0007669"/>
    <property type="project" value="UniProtKB-UniRule"/>
</dbReference>
<dbReference type="PROSITE" id="PS50151">
    <property type="entry name" value="UVR"/>
    <property type="match status" value="1"/>
</dbReference>
<accession>A0A3T0E6P4</accession>
<dbReference type="NCBIfam" id="NF001824">
    <property type="entry name" value="PRK00558.1-5"/>
    <property type="match status" value="1"/>
</dbReference>
<dbReference type="Pfam" id="PF08459">
    <property type="entry name" value="UvrC_RNaseH_dom"/>
    <property type="match status" value="1"/>
</dbReference>
<dbReference type="InterPro" id="IPR000305">
    <property type="entry name" value="GIY-YIG_endonuc"/>
</dbReference>
<dbReference type="GO" id="GO:0005737">
    <property type="term" value="C:cytoplasm"/>
    <property type="evidence" value="ECO:0007669"/>
    <property type="project" value="UniProtKB-SubCell"/>
</dbReference>
<dbReference type="InterPro" id="IPR050066">
    <property type="entry name" value="UvrABC_protein_C"/>
</dbReference>
<dbReference type="GO" id="GO:0009380">
    <property type="term" value="C:excinuclease repair complex"/>
    <property type="evidence" value="ECO:0007669"/>
    <property type="project" value="InterPro"/>
</dbReference>
<dbReference type="InterPro" id="IPR035901">
    <property type="entry name" value="GIY-YIG_endonuc_sf"/>
</dbReference>
<dbReference type="KEGG" id="gak:X907_0431"/>
<dbReference type="InterPro" id="IPR001162">
    <property type="entry name" value="UvrC_RNase_H_dom"/>
</dbReference>
<dbReference type="GO" id="GO:0009432">
    <property type="term" value="P:SOS response"/>
    <property type="evidence" value="ECO:0007669"/>
    <property type="project" value="UniProtKB-UniRule"/>
</dbReference>
<dbReference type="PROSITE" id="PS50164">
    <property type="entry name" value="GIY_YIG"/>
    <property type="match status" value="1"/>
</dbReference>
<keyword evidence="1" id="KW-0267">Excision nuclease</keyword>
<comment type="subcellular location">
    <subcellularLocation>
        <location evidence="1">Cytoplasm</location>
    </subcellularLocation>
</comment>
<dbReference type="Pfam" id="PF02151">
    <property type="entry name" value="UVR"/>
    <property type="match status" value="1"/>
</dbReference>
<dbReference type="Gene3D" id="3.30.420.340">
    <property type="entry name" value="UvrC, RNAse H endonuclease domain"/>
    <property type="match status" value="1"/>
</dbReference>
<evidence type="ECO:0000313" key="2">
    <source>
        <dbReference type="EMBL" id="AZU02979.1"/>
    </source>
</evidence>
<evidence type="ECO:0000256" key="1">
    <source>
        <dbReference type="HAMAP-Rule" id="MF_00203"/>
    </source>
</evidence>
<dbReference type="HAMAP" id="MF_00203">
    <property type="entry name" value="UvrC"/>
    <property type="match status" value="1"/>
</dbReference>
<dbReference type="Gene3D" id="3.40.1440.10">
    <property type="entry name" value="GIY-YIG endonuclease"/>
    <property type="match status" value="1"/>
</dbReference>
<comment type="subunit">
    <text evidence="1">Interacts with UvrB in an incision complex.</text>
</comment>
<reference evidence="2 3" key="1">
    <citation type="submission" date="2016-12" db="EMBL/GenBank/DDBJ databases">
        <title>The genome of dimorphic prosthecate Glycocaulis alkaliphilus 6b-8t, isolated from crude oil dictates its adaptability in petroleum environments.</title>
        <authorList>
            <person name="Wu X.-L."/>
            <person name="Geng S."/>
        </authorList>
    </citation>
    <scope>NUCLEOTIDE SEQUENCE [LARGE SCALE GENOMIC DNA]</scope>
    <source>
        <strain evidence="2 3">6B-8</strain>
    </source>
</reference>
<dbReference type="SUPFAM" id="SSF82771">
    <property type="entry name" value="GIY-YIG endonuclease"/>
    <property type="match status" value="1"/>
</dbReference>
<dbReference type="CDD" id="cd10434">
    <property type="entry name" value="GIY-YIG_UvrC_Cho"/>
    <property type="match status" value="1"/>
</dbReference>
<dbReference type="GO" id="GO:0009381">
    <property type="term" value="F:excinuclease ABC activity"/>
    <property type="evidence" value="ECO:0007669"/>
    <property type="project" value="UniProtKB-UniRule"/>
</dbReference>
<evidence type="ECO:0000313" key="3">
    <source>
        <dbReference type="Proteomes" id="UP000286954"/>
    </source>
</evidence>
<keyword evidence="1" id="KW-0963">Cytoplasm</keyword>
<keyword evidence="1" id="KW-0234">DNA repair</keyword>
<proteinExistence type="inferred from homology"/>
<dbReference type="InterPro" id="IPR001943">
    <property type="entry name" value="UVR_dom"/>
</dbReference>
<dbReference type="SMART" id="SM00465">
    <property type="entry name" value="GIYc"/>
    <property type="match status" value="1"/>
</dbReference>
<dbReference type="InterPro" id="IPR010994">
    <property type="entry name" value="RuvA_2-like"/>
</dbReference>
<keyword evidence="3" id="KW-1185">Reference proteome</keyword>
<dbReference type="SUPFAM" id="SSF47781">
    <property type="entry name" value="RuvA domain 2-like"/>
    <property type="match status" value="1"/>
</dbReference>
<dbReference type="EMBL" id="CP018911">
    <property type="protein sequence ID" value="AZU02979.1"/>
    <property type="molecule type" value="Genomic_DNA"/>
</dbReference>
<dbReference type="PANTHER" id="PTHR30562">
    <property type="entry name" value="UVRC/OXIDOREDUCTASE"/>
    <property type="match status" value="1"/>
</dbReference>
<dbReference type="Gene3D" id="4.10.860.10">
    <property type="entry name" value="UVR domain"/>
    <property type="match status" value="1"/>
</dbReference>
<dbReference type="InterPro" id="IPR047296">
    <property type="entry name" value="GIY-YIG_UvrC_Cho"/>
</dbReference>
<dbReference type="PANTHER" id="PTHR30562:SF1">
    <property type="entry name" value="UVRABC SYSTEM PROTEIN C"/>
    <property type="match status" value="1"/>
</dbReference>
<dbReference type="GO" id="GO:0003677">
    <property type="term" value="F:DNA binding"/>
    <property type="evidence" value="ECO:0007669"/>
    <property type="project" value="UniProtKB-UniRule"/>
</dbReference>
<gene>
    <name evidence="1" type="primary">uvrC</name>
    <name evidence="2" type="ORF">X907_0431</name>
</gene>
<dbReference type="Gene3D" id="1.10.150.20">
    <property type="entry name" value="5' to 3' exonuclease, C-terminal subdomain"/>
    <property type="match status" value="1"/>
</dbReference>
<dbReference type="PROSITE" id="PS50165">
    <property type="entry name" value="UVRC"/>
    <property type="match status" value="1"/>
</dbReference>